<dbReference type="Gene3D" id="3.40.50.300">
    <property type="entry name" value="P-loop containing nucleotide triphosphate hydrolases"/>
    <property type="match status" value="1"/>
</dbReference>
<gene>
    <name evidence="6" type="ORF">ACHAXA_003689</name>
</gene>
<dbReference type="SUPFAM" id="SSF52540">
    <property type="entry name" value="P-loop containing nucleoside triphosphate hydrolases"/>
    <property type="match status" value="1"/>
</dbReference>
<comment type="subunit">
    <text evidence="5">Binds to RNA polymerase II (RNAPII).</text>
</comment>
<dbReference type="PANTHER" id="PTHR21231:SF3">
    <property type="entry name" value="GPN-LOOP GTPASE 2"/>
    <property type="match status" value="1"/>
</dbReference>
<evidence type="ECO:0000256" key="4">
    <source>
        <dbReference type="ARBA" id="ARBA00023134"/>
    </source>
</evidence>
<proteinExistence type="inferred from homology"/>
<evidence type="ECO:0000256" key="1">
    <source>
        <dbReference type="ARBA" id="ARBA00005290"/>
    </source>
</evidence>
<dbReference type="AlphaFoldDB" id="A0ABD3RZ99"/>
<evidence type="ECO:0000313" key="6">
    <source>
        <dbReference type="EMBL" id="KAL3817516.1"/>
    </source>
</evidence>
<keyword evidence="4 5" id="KW-0342">GTP-binding</keyword>
<keyword evidence="2 5" id="KW-0547">Nucleotide-binding</keyword>
<dbReference type="Proteomes" id="UP001530377">
    <property type="component" value="Unassembled WGS sequence"/>
</dbReference>
<dbReference type="Pfam" id="PF03029">
    <property type="entry name" value="ATP_bind_1"/>
    <property type="match status" value="2"/>
</dbReference>
<evidence type="ECO:0000256" key="2">
    <source>
        <dbReference type="ARBA" id="ARBA00022741"/>
    </source>
</evidence>
<accession>A0ABD3RZ99</accession>
<sequence>MVLYGQIVIGAPGAGKTTYCDGMQQYLNLLGRECHVVNLDPANEVPPPPTTSSDDGVGDCDGDVVTSTRAISAGDERGGGNSQLPYDAILDVCEEVISLDSVMSELNLGPNGGLLYCMEYLEHHLGEVIKRLRDRLGISGHQHRHSSRAYLLFDLPGQIELTAHSNVISRIAQRLTRDLDLRLVCVQLVDAAVCLTDVSKFIGAALVCTASMLRLELPSVNVLSKMDLLRTNSGFSSVMGDMDKSDHDSGGGYDDGFDTSPLPFNLEFFTQCHDLHRLVDYLGSNPMDFVASGNVADPLLDYTEDPEYRKAQERTRSSNFNRKYRKLHHELCDMVEDFSLLSFLPLSIQDAESVGRVVARVDKCNGYVFLNESDGSTQTGSGVNSNMHNMFSSAIVADSEWSAGVLSDVQEKYLGDVMFKEKISELSVQRERIEEKKGGP</sequence>
<dbReference type="CDD" id="cd17871">
    <property type="entry name" value="GPN2"/>
    <property type="match status" value="1"/>
</dbReference>
<dbReference type="PANTHER" id="PTHR21231">
    <property type="entry name" value="XPA-BINDING PROTEIN 1-RELATED"/>
    <property type="match status" value="1"/>
</dbReference>
<comment type="similarity">
    <text evidence="1 5">Belongs to the GPN-loop GTPase family.</text>
</comment>
<dbReference type="InterPro" id="IPR027417">
    <property type="entry name" value="P-loop_NTPase"/>
</dbReference>
<dbReference type="GO" id="GO:0005525">
    <property type="term" value="F:GTP binding"/>
    <property type="evidence" value="ECO:0007669"/>
    <property type="project" value="UniProtKB-KW"/>
</dbReference>
<keyword evidence="3 5" id="KW-0378">Hydrolase</keyword>
<name>A0ABD3RZ99_9STRA</name>
<dbReference type="EMBL" id="JALLPB020000101">
    <property type="protein sequence ID" value="KAL3817516.1"/>
    <property type="molecule type" value="Genomic_DNA"/>
</dbReference>
<dbReference type="InterPro" id="IPR030231">
    <property type="entry name" value="Gpn2"/>
</dbReference>
<evidence type="ECO:0000256" key="3">
    <source>
        <dbReference type="ARBA" id="ARBA00022801"/>
    </source>
</evidence>
<protein>
    <recommendedName>
        <fullName evidence="5">GPN-loop GTPase 2</fullName>
    </recommendedName>
</protein>
<comment type="function">
    <text evidence="5">Small GTPase required for proper localization of RNA polymerase II and III (RNAPII and RNAPIII). May act at an RNAP assembly step prior to nuclear import.</text>
</comment>
<comment type="caution">
    <text evidence="6">The sequence shown here is derived from an EMBL/GenBank/DDBJ whole genome shotgun (WGS) entry which is preliminary data.</text>
</comment>
<keyword evidence="7" id="KW-1185">Reference proteome</keyword>
<evidence type="ECO:0000256" key="5">
    <source>
        <dbReference type="RuleBase" id="RU365059"/>
    </source>
</evidence>
<reference evidence="6 7" key="1">
    <citation type="submission" date="2024-10" db="EMBL/GenBank/DDBJ databases">
        <title>Updated reference genomes for cyclostephanoid diatoms.</title>
        <authorList>
            <person name="Roberts W.R."/>
            <person name="Alverson A.J."/>
        </authorList>
    </citation>
    <scope>NUCLEOTIDE SEQUENCE [LARGE SCALE GENOMIC DNA]</scope>
    <source>
        <strain evidence="6 7">AJA228-03</strain>
    </source>
</reference>
<dbReference type="GO" id="GO:0016787">
    <property type="term" value="F:hydrolase activity"/>
    <property type="evidence" value="ECO:0007669"/>
    <property type="project" value="UniProtKB-KW"/>
</dbReference>
<organism evidence="6 7">
    <name type="scientific">Cyclostephanos tholiformis</name>
    <dbReference type="NCBI Taxonomy" id="382380"/>
    <lineage>
        <taxon>Eukaryota</taxon>
        <taxon>Sar</taxon>
        <taxon>Stramenopiles</taxon>
        <taxon>Ochrophyta</taxon>
        <taxon>Bacillariophyta</taxon>
        <taxon>Coscinodiscophyceae</taxon>
        <taxon>Thalassiosirophycidae</taxon>
        <taxon>Stephanodiscales</taxon>
        <taxon>Stephanodiscaceae</taxon>
        <taxon>Cyclostephanos</taxon>
    </lineage>
</organism>
<evidence type="ECO:0000313" key="7">
    <source>
        <dbReference type="Proteomes" id="UP001530377"/>
    </source>
</evidence>
<dbReference type="InterPro" id="IPR004130">
    <property type="entry name" value="Gpn"/>
</dbReference>